<dbReference type="AlphaFoldDB" id="A0A015U8C0"/>
<evidence type="ECO:0000259" key="7">
    <source>
        <dbReference type="Pfam" id="PF14322"/>
    </source>
</evidence>
<evidence type="ECO:0000256" key="4">
    <source>
        <dbReference type="ARBA" id="ARBA00023136"/>
    </source>
</evidence>
<dbReference type="GO" id="GO:0009279">
    <property type="term" value="C:cell outer membrane"/>
    <property type="evidence" value="ECO:0007669"/>
    <property type="project" value="UniProtKB-SubCell"/>
</dbReference>
<sequence length="539" mass="61211">MKTIKSIIISGMLLVVSGGIMTSCSDLLDLSPIDFYGSGSYWTTEAQVTGYMDGLHKHLRDVAEQHIFTFGELRGGIYRSGNASDGNALNYGSIILQNFDRNNTGVTGFGGHYGRLANINLFIDRVSKADYIDDAKKKFYLGQAYGLRAFIYFELYRIYGGVPLRLDVEVIDGVLDPNKLYMARATPKEVMTQIKKDLDLSMEHFGNVTAFDPYNRGKKVYWSKAATECLMGEVYLWTSKVTTGDNEANIADLAIAKQHLQSVIDNYGLSMMDNFSDVFEAKSHKGNNEIIFAIRYLEGEATNRNVNYTYMNQGEIDKGGFREDGTPWNDPLGLKKSGAQWCEYIPELFQLFDVEDTRRDATFLASYKKDKDGNLSLWGTHVQKNIGYINSEGNRVFCGDYAFYRLPWVYLSLAEIANMESDHSGIEKYINLVRKRAYASNWDENKHGYKSGDFTQNELAILHEKDKEFVQEGQRWWDVLRMTLTKGGKHLVFCKEANLKNDGVPILNEATESHKVLWPIEQNMLDKDPSIKQTPGYDK</sequence>
<name>A0A015U8C0_BACFG</name>
<dbReference type="Pfam" id="PF14322">
    <property type="entry name" value="SusD-like_3"/>
    <property type="match status" value="1"/>
</dbReference>
<comment type="similarity">
    <text evidence="2">Belongs to the SusD family.</text>
</comment>
<evidence type="ECO:0000256" key="5">
    <source>
        <dbReference type="ARBA" id="ARBA00023237"/>
    </source>
</evidence>
<dbReference type="SUPFAM" id="SSF48452">
    <property type="entry name" value="TPR-like"/>
    <property type="match status" value="1"/>
</dbReference>
<evidence type="ECO:0000259" key="6">
    <source>
        <dbReference type="Pfam" id="PF07980"/>
    </source>
</evidence>
<organism evidence="8 9">
    <name type="scientific">Bacteroides fragilis str. 3998T(B)3</name>
    <dbReference type="NCBI Taxonomy" id="1339316"/>
    <lineage>
        <taxon>Bacteria</taxon>
        <taxon>Pseudomonadati</taxon>
        <taxon>Bacteroidota</taxon>
        <taxon>Bacteroidia</taxon>
        <taxon>Bacteroidales</taxon>
        <taxon>Bacteroidaceae</taxon>
        <taxon>Bacteroides</taxon>
    </lineage>
</organism>
<keyword evidence="5" id="KW-0998">Cell outer membrane</keyword>
<dbReference type="PROSITE" id="PS51257">
    <property type="entry name" value="PROKAR_LIPOPROTEIN"/>
    <property type="match status" value="1"/>
</dbReference>
<dbReference type="EMBL" id="JGDB01000082">
    <property type="protein sequence ID" value="EXY91112.1"/>
    <property type="molecule type" value="Genomic_DNA"/>
</dbReference>
<gene>
    <name evidence="8" type="ORF">M125_2181</name>
</gene>
<comment type="subcellular location">
    <subcellularLocation>
        <location evidence="1">Cell outer membrane</location>
    </subcellularLocation>
</comment>
<feature type="domain" description="SusD-like N-terminal" evidence="7">
    <location>
        <begin position="62"/>
        <end position="214"/>
    </location>
</feature>
<accession>A0A015U8C0</accession>
<dbReference type="InterPro" id="IPR033985">
    <property type="entry name" value="SusD-like_N"/>
</dbReference>
<protein>
    <submittedName>
        <fullName evidence="8">Putative outer membrane protein</fullName>
    </submittedName>
</protein>
<dbReference type="InterPro" id="IPR011990">
    <property type="entry name" value="TPR-like_helical_dom_sf"/>
</dbReference>
<evidence type="ECO:0000313" key="9">
    <source>
        <dbReference type="Proteomes" id="UP000020773"/>
    </source>
</evidence>
<reference evidence="8 9" key="1">
    <citation type="submission" date="2014-02" db="EMBL/GenBank/DDBJ databases">
        <authorList>
            <person name="Sears C."/>
            <person name="Carroll K."/>
            <person name="Sack B.R."/>
            <person name="Qadri F."/>
            <person name="Myers L.L."/>
            <person name="Chung G.-T."/>
            <person name="Escheverria P."/>
            <person name="Fraser C.M."/>
            <person name="Sadzewicz L."/>
            <person name="Shefchek K.A."/>
            <person name="Tallon L."/>
            <person name="Das S.P."/>
            <person name="Daugherty S."/>
            <person name="Mongodin E.F."/>
        </authorList>
    </citation>
    <scope>NUCLEOTIDE SEQUENCE [LARGE SCALE GENOMIC DNA]</scope>
    <source>
        <strain evidence="9">3998T(B)3</strain>
    </source>
</reference>
<keyword evidence="3" id="KW-0732">Signal</keyword>
<proteinExistence type="inferred from homology"/>
<dbReference type="PATRIC" id="fig|1339316.3.peg.2096"/>
<dbReference type="Gene3D" id="1.25.40.390">
    <property type="match status" value="1"/>
</dbReference>
<dbReference type="Proteomes" id="UP000020773">
    <property type="component" value="Unassembled WGS sequence"/>
</dbReference>
<dbReference type="InterPro" id="IPR012944">
    <property type="entry name" value="SusD_RagB_dom"/>
</dbReference>
<dbReference type="Pfam" id="PF07980">
    <property type="entry name" value="SusD_RagB"/>
    <property type="match status" value="1"/>
</dbReference>
<dbReference type="RefSeq" id="WP_011202534.1">
    <property type="nucleotide sequence ID" value="NZ_JGDB01000082.1"/>
</dbReference>
<evidence type="ECO:0000256" key="2">
    <source>
        <dbReference type="ARBA" id="ARBA00006275"/>
    </source>
</evidence>
<evidence type="ECO:0000256" key="3">
    <source>
        <dbReference type="ARBA" id="ARBA00022729"/>
    </source>
</evidence>
<comment type="caution">
    <text evidence="8">The sequence shown here is derived from an EMBL/GenBank/DDBJ whole genome shotgun (WGS) entry which is preliminary data.</text>
</comment>
<evidence type="ECO:0000313" key="8">
    <source>
        <dbReference type="EMBL" id="EXY91112.1"/>
    </source>
</evidence>
<evidence type="ECO:0000256" key="1">
    <source>
        <dbReference type="ARBA" id="ARBA00004442"/>
    </source>
</evidence>
<feature type="domain" description="RagB/SusD" evidence="6">
    <location>
        <begin position="365"/>
        <end position="537"/>
    </location>
</feature>
<keyword evidence="4" id="KW-0472">Membrane</keyword>